<dbReference type="InterPro" id="IPR048958">
    <property type="entry name" value="Polysacc_lyase_14"/>
</dbReference>
<evidence type="ECO:0000256" key="1">
    <source>
        <dbReference type="SAM" id="MobiDB-lite"/>
    </source>
</evidence>
<name>A0A077QXV7_9BASI</name>
<dbReference type="EMBL" id="HG529495">
    <property type="protein sequence ID" value="CDI51223.1"/>
    <property type="molecule type" value="Genomic_DNA"/>
</dbReference>
<sequence>MHYHSVKHDDRTSSSSLTELGESNTMLPHTTRFSTKRVCARRRILLTVPLVALVVFAAIFFPVYLTHSNNNKSSSSSSQQSSATTSSAQSSAAAAAARTTPGAEWVQTVDFENLDDLRIDYYSSGQNNSNILTSGLPEDVWSSRSPSSERRRRRSDEADVTMVEVDAIVFKRTNKPLRREEVSSSSSSPTRTSTISTSTFTGQSTSTSLSYSETTTSTSTATPTSTQIPVEQGGSVLQIFYPKGSYTPSQLPVGGTQFYAETPFDLTLAQSVTFNYSVFFPAYYNFVLGGKLPGLYGGQEGCGGGNNAQDCWSSRMAWRANGTGELYAYLPQDKQNLTAMLQVPPYSYVNTNYGM</sequence>
<feature type="domain" description="Polysaccharide lyase 14" evidence="3">
    <location>
        <begin position="232"/>
        <end position="354"/>
    </location>
</feature>
<dbReference type="Gene3D" id="2.60.120.200">
    <property type="match status" value="1"/>
</dbReference>
<feature type="compositionally biased region" description="Low complexity" evidence="1">
    <location>
        <begin position="13"/>
        <end position="22"/>
    </location>
</feature>
<dbReference type="PANTHER" id="PTHR40124:SF1">
    <property type="entry name" value="DISAGGREGATASE RELATED REPEAT PROTEIN"/>
    <property type="match status" value="1"/>
</dbReference>
<evidence type="ECO:0000259" key="3">
    <source>
        <dbReference type="Pfam" id="PF21294"/>
    </source>
</evidence>
<dbReference type="Pfam" id="PF21294">
    <property type="entry name" value="Polysacc_lyase_14"/>
    <property type="match status" value="1"/>
</dbReference>
<feature type="region of interest" description="Disordered" evidence="1">
    <location>
        <begin position="1"/>
        <end position="22"/>
    </location>
</feature>
<keyword evidence="2" id="KW-1133">Transmembrane helix</keyword>
<feature type="region of interest" description="Disordered" evidence="1">
    <location>
        <begin position="128"/>
        <end position="158"/>
    </location>
</feature>
<reference evidence="4" key="1">
    <citation type="journal article" date="2014" name="Genome Biol. Evol.">
        <title>Gene Loss Rather Than Gene Gain Is Associated with a Host Jump from Monocots to Dicots in the Smut Fungus Melanopsichium pennsylvanicum.</title>
        <authorList>
            <person name="Sharma R."/>
            <person name="Mishra B."/>
            <person name="Runge F."/>
            <person name="Thines M."/>
        </authorList>
    </citation>
    <scope>NUCLEOTIDE SEQUENCE</scope>
    <source>
        <strain evidence="4">4</strain>
    </source>
</reference>
<protein>
    <recommendedName>
        <fullName evidence="3">Polysaccharide lyase 14 domain-containing protein</fullName>
    </recommendedName>
</protein>
<dbReference type="PANTHER" id="PTHR40124">
    <property type="match status" value="1"/>
</dbReference>
<feature type="compositionally biased region" description="Basic and acidic residues" evidence="1">
    <location>
        <begin position="1"/>
        <end position="12"/>
    </location>
</feature>
<dbReference type="AlphaFoldDB" id="A0A077QXV7"/>
<evidence type="ECO:0000313" key="4">
    <source>
        <dbReference type="EMBL" id="CDI51223.1"/>
    </source>
</evidence>
<evidence type="ECO:0000256" key="2">
    <source>
        <dbReference type="SAM" id="Phobius"/>
    </source>
</evidence>
<proteinExistence type="predicted"/>
<accession>A0A077QXV7</accession>
<organism evidence="4">
    <name type="scientific">Melanopsichium pennsylvanicum 4</name>
    <dbReference type="NCBI Taxonomy" id="1398559"/>
    <lineage>
        <taxon>Eukaryota</taxon>
        <taxon>Fungi</taxon>
        <taxon>Dikarya</taxon>
        <taxon>Basidiomycota</taxon>
        <taxon>Ustilaginomycotina</taxon>
        <taxon>Ustilaginomycetes</taxon>
        <taxon>Ustilaginales</taxon>
        <taxon>Ustilaginaceae</taxon>
        <taxon>Melanopsichium</taxon>
    </lineage>
</organism>
<keyword evidence="2" id="KW-0472">Membrane</keyword>
<feature type="region of interest" description="Disordered" evidence="1">
    <location>
        <begin position="71"/>
        <end position="99"/>
    </location>
</feature>
<feature type="compositionally biased region" description="Low complexity" evidence="1">
    <location>
        <begin position="73"/>
        <end position="97"/>
    </location>
</feature>
<keyword evidence="2" id="KW-0812">Transmembrane</keyword>
<feature type="transmembrane region" description="Helical" evidence="2">
    <location>
        <begin position="44"/>
        <end position="65"/>
    </location>
</feature>
<feature type="region of interest" description="Disordered" evidence="1">
    <location>
        <begin position="176"/>
        <end position="228"/>
    </location>
</feature>
<feature type="compositionally biased region" description="Low complexity" evidence="1">
    <location>
        <begin position="183"/>
        <end position="226"/>
    </location>
</feature>